<reference evidence="2 3" key="1">
    <citation type="submission" date="2024-06" db="EMBL/GenBank/DDBJ databases">
        <title>Sorghum-associated microbial communities from plants grown in Nebraska, USA.</title>
        <authorList>
            <person name="Schachtman D."/>
        </authorList>
    </citation>
    <scope>NUCLEOTIDE SEQUENCE [LARGE SCALE GENOMIC DNA]</scope>
    <source>
        <strain evidence="2 3">2709</strain>
    </source>
</reference>
<feature type="transmembrane region" description="Helical" evidence="1">
    <location>
        <begin position="148"/>
        <end position="168"/>
    </location>
</feature>
<protein>
    <recommendedName>
        <fullName evidence="4">Alkaline phytoceramidase</fullName>
    </recommendedName>
</protein>
<comment type="caution">
    <text evidence="2">The sequence shown here is derived from an EMBL/GenBank/DDBJ whole genome shotgun (WGS) entry which is preliminary data.</text>
</comment>
<gene>
    <name evidence="2" type="ORF">ABIE13_004207</name>
</gene>
<proteinExistence type="predicted"/>
<feature type="transmembrane region" description="Helical" evidence="1">
    <location>
        <begin position="60"/>
        <end position="80"/>
    </location>
</feature>
<accession>A0ABV2QDG8</accession>
<keyword evidence="1" id="KW-0472">Membrane</keyword>
<keyword evidence="1" id="KW-0812">Transmembrane</keyword>
<evidence type="ECO:0008006" key="4">
    <source>
        <dbReference type="Google" id="ProtNLM"/>
    </source>
</evidence>
<feature type="transmembrane region" description="Helical" evidence="1">
    <location>
        <begin position="174"/>
        <end position="193"/>
    </location>
</feature>
<name>A0ABV2QDG8_9BURK</name>
<dbReference type="RefSeq" id="WP_354446857.1">
    <property type="nucleotide sequence ID" value="NZ_JBEPSH010000008.1"/>
</dbReference>
<keyword evidence="3" id="KW-1185">Reference proteome</keyword>
<dbReference type="PANTHER" id="PTHR34368">
    <property type="entry name" value="OS01G0962200 PROTEIN"/>
    <property type="match status" value="1"/>
</dbReference>
<organism evidence="2 3">
    <name type="scientific">Ottowia thiooxydans</name>
    <dbReference type="NCBI Taxonomy" id="219182"/>
    <lineage>
        <taxon>Bacteria</taxon>
        <taxon>Pseudomonadati</taxon>
        <taxon>Pseudomonadota</taxon>
        <taxon>Betaproteobacteria</taxon>
        <taxon>Burkholderiales</taxon>
        <taxon>Comamonadaceae</taxon>
        <taxon>Ottowia</taxon>
    </lineage>
</organism>
<evidence type="ECO:0000313" key="2">
    <source>
        <dbReference type="EMBL" id="MET4579084.1"/>
    </source>
</evidence>
<dbReference type="EMBL" id="JBEPSH010000008">
    <property type="protein sequence ID" value="MET4579084.1"/>
    <property type="molecule type" value="Genomic_DNA"/>
</dbReference>
<dbReference type="PANTHER" id="PTHR34368:SF1">
    <property type="entry name" value="OS01G0962200 PROTEIN"/>
    <property type="match status" value="1"/>
</dbReference>
<feature type="transmembrane region" description="Helical" evidence="1">
    <location>
        <begin position="92"/>
        <end position="112"/>
    </location>
</feature>
<dbReference type="PROSITE" id="PS51257">
    <property type="entry name" value="PROKAR_LIPOPROTEIN"/>
    <property type="match status" value="1"/>
</dbReference>
<feature type="transmembrane region" description="Helical" evidence="1">
    <location>
        <begin position="20"/>
        <end position="40"/>
    </location>
</feature>
<evidence type="ECO:0000313" key="3">
    <source>
        <dbReference type="Proteomes" id="UP001549320"/>
    </source>
</evidence>
<feature type="transmembrane region" description="Helical" evidence="1">
    <location>
        <begin position="118"/>
        <end position="141"/>
    </location>
</feature>
<evidence type="ECO:0000256" key="1">
    <source>
        <dbReference type="SAM" id="Phobius"/>
    </source>
</evidence>
<keyword evidence="1" id="KW-1133">Transmembrane helix</keyword>
<sequence length="260" mass="27577">MGRPHTPVASRVGATSTAEYLLAAFVLLGCVVAALAPAVMLPETYHAFADQRAWLHIPNVLDVLTNLPFALVGAYMLHAALRAHGDLSPAHFFLACVTGVGLLATMLCSSIYHLRPDAAGLALDRLGMSLAFAGVLGLAAANRISDRAGWWLACIVSLLAPWAAVWDWHTGNMTPWAVLQSGGLVLLLALAICRERPGAMRIPLWSVLGFYAVAKILELADGPVLALTHGLISGHSAKHLVAALALWPVASSLQRFSRKS</sequence>
<dbReference type="Proteomes" id="UP001549320">
    <property type="component" value="Unassembled WGS sequence"/>
</dbReference>